<dbReference type="PANTHER" id="PTHR11739:SF4">
    <property type="entry name" value="CITRATE SYNTHASE, PEROXISOMAL"/>
    <property type="match status" value="1"/>
</dbReference>
<dbReference type="InterPro" id="IPR016142">
    <property type="entry name" value="Citrate_synth-like_lrg_a-sub"/>
</dbReference>
<organism evidence="5 6">
    <name type="scientific">Lentihominibacter hominis</name>
    <dbReference type="NCBI Taxonomy" id="2763645"/>
    <lineage>
        <taxon>Bacteria</taxon>
        <taxon>Bacillati</taxon>
        <taxon>Bacillota</taxon>
        <taxon>Clostridia</taxon>
        <taxon>Peptostreptococcales</taxon>
        <taxon>Anaerovoracaceae</taxon>
        <taxon>Lentihominibacter</taxon>
    </lineage>
</organism>
<dbReference type="GO" id="GO:0005829">
    <property type="term" value="C:cytosol"/>
    <property type="evidence" value="ECO:0007669"/>
    <property type="project" value="TreeGrafter"/>
</dbReference>
<name>A0A926I421_9FIRM</name>
<dbReference type="PANTHER" id="PTHR11739">
    <property type="entry name" value="CITRATE SYNTHASE"/>
    <property type="match status" value="1"/>
</dbReference>
<dbReference type="PRINTS" id="PR00143">
    <property type="entry name" value="CITRTSNTHASE"/>
</dbReference>
<dbReference type="InterPro" id="IPR016143">
    <property type="entry name" value="Citrate_synth-like_sm_a-sub"/>
</dbReference>
<dbReference type="AlphaFoldDB" id="A0A926I421"/>
<proteinExistence type="inferred from homology"/>
<protein>
    <recommendedName>
        <fullName evidence="3">citrate synthase (unknown stereospecificity)</fullName>
        <ecNumber evidence="3">2.3.3.16</ecNumber>
    </recommendedName>
</protein>
<dbReference type="Gene3D" id="1.10.580.10">
    <property type="entry name" value="Citrate Synthase, domain 1"/>
    <property type="match status" value="1"/>
</dbReference>
<dbReference type="GO" id="GO:0006099">
    <property type="term" value="P:tricarboxylic acid cycle"/>
    <property type="evidence" value="ECO:0007669"/>
    <property type="project" value="TreeGrafter"/>
</dbReference>
<dbReference type="RefSeq" id="WP_177268263.1">
    <property type="nucleotide sequence ID" value="NZ_JACRTA010000001.1"/>
</dbReference>
<dbReference type="GO" id="GO:0036440">
    <property type="term" value="F:citrate synthase activity"/>
    <property type="evidence" value="ECO:0007669"/>
    <property type="project" value="UniProtKB-EC"/>
</dbReference>
<evidence type="ECO:0000313" key="6">
    <source>
        <dbReference type="Proteomes" id="UP000610862"/>
    </source>
</evidence>
<dbReference type="EC" id="2.3.3.16" evidence="3"/>
<dbReference type="Pfam" id="PF00285">
    <property type="entry name" value="Citrate_synt"/>
    <property type="match status" value="1"/>
</dbReference>
<dbReference type="InterPro" id="IPR036969">
    <property type="entry name" value="Citrate_synthase_sf"/>
</dbReference>
<evidence type="ECO:0000256" key="4">
    <source>
        <dbReference type="ARBA" id="ARBA00022679"/>
    </source>
</evidence>
<evidence type="ECO:0000256" key="2">
    <source>
        <dbReference type="ARBA" id="ARBA00010566"/>
    </source>
</evidence>
<dbReference type="InterPro" id="IPR002020">
    <property type="entry name" value="Citrate_synthase"/>
</dbReference>
<evidence type="ECO:0000256" key="3">
    <source>
        <dbReference type="ARBA" id="ARBA00012972"/>
    </source>
</evidence>
<evidence type="ECO:0000313" key="5">
    <source>
        <dbReference type="EMBL" id="MBC8567344.1"/>
    </source>
</evidence>
<evidence type="ECO:0000256" key="1">
    <source>
        <dbReference type="ARBA" id="ARBA00005163"/>
    </source>
</evidence>
<dbReference type="EMBL" id="JACRTA010000001">
    <property type="protein sequence ID" value="MBC8567344.1"/>
    <property type="molecule type" value="Genomic_DNA"/>
</dbReference>
<accession>A0A926I421</accession>
<dbReference type="Proteomes" id="UP000610862">
    <property type="component" value="Unassembled WGS sequence"/>
</dbReference>
<dbReference type="Gene3D" id="1.10.230.10">
    <property type="entry name" value="Cytochrome P450-Terp, domain 2"/>
    <property type="match status" value="1"/>
</dbReference>
<comment type="similarity">
    <text evidence="2">Belongs to the citrate synthase family.</text>
</comment>
<dbReference type="GO" id="GO:0005975">
    <property type="term" value="P:carbohydrate metabolic process"/>
    <property type="evidence" value="ECO:0007669"/>
    <property type="project" value="TreeGrafter"/>
</dbReference>
<gene>
    <name evidence="5" type="ORF">H8692_01015</name>
</gene>
<dbReference type="NCBIfam" id="NF010635">
    <property type="entry name" value="PRK14032.1"/>
    <property type="match status" value="1"/>
</dbReference>
<reference evidence="5" key="1">
    <citation type="submission" date="2020-08" db="EMBL/GenBank/DDBJ databases">
        <title>Genome public.</title>
        <authorList>
            <person name="Liu C."/>
            <person name="Sun Q."/>
        </authorList>
    </citation>
    <scope>NUCLEOTIDE SEQUENCE</scope>
    <source>
        <strain evidence="5">NSJ-24</strain>
    </source>
</reference>
<comment type="caution">
    <text evidence="5">The sequence shown here is derived from an EMBL/GenBank/DDBJ whole genome shotgun (WGS) entry which is preliminary data.</text>
</comment>
<sequence>MFNKKKSKKHDIKKTVKSAVREEIKNTVKSTIVQDFLDSSAESIEKNDQIETDLYIKNNVKRGLRNANGTGVVVGLTKIGDVRGYDMDSAGNKVPIEGKLFYRGYSIEDIVQNCIDENRFGFEEVTFLLIFGTLPSKSELEAFKKMLGAKRELPNGFARDMILTTPSNNIMNKLARSVLALYCYDDNPDDTSISNVLRQSINLIGYFPALIAYAYQAKSSFYDNMSLHLHNPIPELSTSENILRMIRPMGEYMDIEAKLLDLSMILHAEHGGGNNSSFTTHLISSTGTDTYSAISAAIGSLKGPRHGGANIAVINMIADIKAHVPDFNNRGKLDDYLVKLLKKEAYDKSGLIYGMGHAIYTLSDPRAKLLKSMSKKLAENKNLVDDFLLCDYIERRTPQLYAEVTGTEKPMPANVDLYSGFVYDALDIPITIATPLFATARLSGWCAHRIEEIVAGRKLMRPAYKSVQEPREYISMKHRHSSHATKK</sequence>
<dbReference type="SUPFAM" id="SSF48256">
    <property type="entry name" value="Citrate synthase"/>
    <property type="match status" value="1"/>
</dbReference>
<comment type="pathway">
    <text evidence="1">Carbohydrate metabolism; tricarboxylic acid cycle.</text>
</comment>
<keyword evidence="4" id="KW-0808">Transferase</keyword>
<keyword evidence="6" id="KW-1185">Reference proteome</keyword>